<dbReference type="InterPro" id="IPR015018">
    <property type="entry name" value="DUF1905"/>
</dbReference>
<sequence length="149" mass="16035">MAKMTLRLSTTLESRGPAAAVILTDEQVEALGAGRAFPVRVTIGDASQPARLARMGDENLIGLSKAKREALGVQIGEEVDVRIELDEAPREAEVPDALAQGLAAAGLRDVFDALAPSRRREHARAVTEAKKDDTRERRVQKVLDALRGS</sequence>
<dbReference type="SUPFAM" id="SSF141694">
    <property type="entry name" value="AF2212/PG0164-like"/>
    <property type="match status" value="1"/>
</dbReference>
<evidence type="ECO:0000313" key="2">
    <source>
        <dbReference type="Proteomes" id="UP000515871"/>
    </source>
</evidence>
<dbReference type="Proteomes" id="UP000515871">
    <property type="component" value="Chromosome"/>
</dbReference>
<dbReference type="RefSeq" id="WP_154595617.1">
    <property type="nucleotide sequence ID" value="NZ_CP060587.1"/>
</dbReference>
<keyword evidence="2" id="KW-1185">Reference proteome</keyword>
<dbReference type="Pfam" id="PF13376">
    <property type="entry name" value="OmdA"/>
    <property type="match status" value="1"/>
</dbReference>
<dbReference type="EMBL" id="CP060587">
    <property type="protein sequence ID" value="QNL95079.1"/>
    <property type="molecule type" value="Genomic_DNA"/>
</dbReference>
<dbReference type="Gene3D" id="2.40.30.100">
    <property type="entry name" value="AF2212/PG0164-like"/>
    <property type="match status" value="1"/>
</dbReference>
<accession>A0ABX6SXB0</accession>
<gene>
    <name evidence="1" type="ORF">H9L21_03805</name>
</gene>
<dbReference type="InterPro" id="IPR037079">
    <property type="entry name" value="AF2212/PG0164-like_sf"/>
</dbReference>
<dbReference type="Pfam" id="PF08922">
    <property type="entry name" value="DUF1905"/>
    <property type="match status" value="1"/>
</dbReference>
<name>A0ABX6SXB0_9ACTN</name>
<organism evidence="1 2">
    <name type="scientific">Aeromicrobium senzhongii</name>
    <dbReference type="NCBI Taxonomy" id="2663859"/>
    <lineage>
        <taxon>Bacteria</taxon>
        <taxon>Bacillati</taxon>
        <taxon>Actinomycetota</taxon>
        <taxon>Actinomycetes</taxon>
        <taxon>Propionibacteriales</taxon>
        <taxon>Nocardioidaceae</taxon>
        <taxon>Aeromicrobium</taxon>
    </lineage>
</organism>
<proteinExistence type="predicted"/>
<evidence type="ECO:0000313" key="1">
    <source>
        <dbReference type="EMBL" id="QNL95079.1"/>
    </source>
</evidence>
<protein>
    <submittedName>
        <fullName evidence="1">DUF1905 domain-containing protein</fullName>
    </submittedName>
</protein>
<reference evidence="1 2" key="1">
    <citation type="submission" date="2020-08" db="EMBL/GenBank/DDBJ databases">
        <title>Novel species in genus Aeromicrobium.</title>
        <authorList>
            <person name="Zhang G."/>
        </authorList>
    </citation>
    <scope>NUCLEOTIDE SEQUENCE [LARGE SCALE GENOMIC DNA]</scope>
    <source>
        <strain evidence="2">zg-629</strain>
    </source>
</reference>